<evidence type="ECO:0000256" key="1">
    <source>
        <dbReference type="SAM" id="MobiDB-lite"/>
    </source>
</evidence>
<keyword evidence="2" id="KW-1133">Transmembrane helix</keyword>
<dbReference type="Gene3D" id="3.30.450.20">
    <property type="entry name" value="PAS domain"/>
    <property type="match status" value="2"/>
</dbReference>
<dbReference type="GO" id="GO:0005245">
    <property type="term" value="F:voltage-gated calcium channel activity"/>
    <property type="evidence" value="ECO:0007669"/>
    <property type="project" value="TreeGrafter"/>
</dbReference>
<evidence type="ECO:0000313" key="3">
    <source>
        <dbReference type="WBParaSite" id="MCU_011483-RA"/>
    </source>
</evidence>
<feature type="region of interest" description="Disordered" evidence="1">
    <location>
        <begin position="1072"/>
        <end position="1183"/>
    </location>
</feature>
<feature type="region of interest" description="Disordered" evidence="1">
    <location>
        <begin position="1240"/>
        <end position="1293"/>
    </location>
</feature>
<organism evidence="3">
    <name type="scientific">Mesocestoides corti</name>
    <name type="common">Flatworm</name>
    <dbReference type="NCBI Taxonomy" id="53468"/>
    <lineage>
        <taxon>Eukaryota</taxon>
        <taxon>Metazoa</taxon>
        <taxon>Spiralia</taxon>
        <taxon>Lophotrochozoa</taxon>
        <taxon>Platyhelminthes</taxon>
        <taxon>Cestoda</taxon>
        <taxon>Eucestoda</taxon>
        <taxon>Cyclophyllidea</taxon>
        <taxon>Mesocestoididae</taxon>
        <taxon>Mesocestoides</taxon>
    </lineage>
</organism>
<accession>A0A5K3FTY0</accession>
<dbReference type="WBParaSite" id="MCU_011483-RA">
    <property type="protein sequence ID" value="MCU_011483-RA"/>
    <property type="gene ID" value="MCU_011483"/>
</dbReference>
<dbReference type="CDD" id="cd12913">
    <property type="entry name" value="PDC1_MCP_like"/>
    <property type="match status" value="1"/>
</dbReference>
<feature type="compositionally biased region" description="Low complexity" evidence="1">
    <location>
        <begin position="1173"/>
        <end position="1183"/>
    </location>
</feature>
<keyword evidence="2" id="KW-0812">Transmembrane</keyword>
<feature type="compositionally biased region" description="Low complexity" evidence="1">
    <location>
        <begin position="54"/>
        <end position="71"/>
    </location>
</feature>
<dbReference type="PANTHER" id="PTHR10166:SF66">
    <property type="entry name" value="VWFA AND CACHE DOMAIN-CONTAINING PROTEIN CG16868"/>
    <property type="match status" value="1"/>
</dbReference>
<reference evidence="3" key="1">
    <citation type="submission" date="2019-11" db="UniProtKB">
        <authorList>
            <consortium name="WormBaseParasite"/>
        </authorList>
    </citation>
    <scope>IDENTIFICATION</scope>
</reference>
<feature type="compositionally biased region" description="Low complexity" evidence="1">
    <location>
        <begin position="1256"/>
        <end position="1291"/>
    </location>
</feature>
<evidence type="ECO:0000256" key="2">
    <source>
        <dbReference type="SAM" id="Phobius"/>
    </source>
</evidence>
<keyword evidence="2" id="KW-0472">Membrane</keyword>
<feature type="compositionally biased region" description="Gly residues" evidence="1">
    <location>
        <begin position="1141"/>
        <end position="1150"/>
    </location>
</feature>
<feature type="region of interest" description="Disordered" evidence="1">
    <location>
        <begin position="537"/>
        <end position="562"/>
    </location>
</feature>
<dbReference type="InterPro" id="IPR051173">
    <property type="entry name" value="Ca_channel_alpha-2/delta"/>
</dbReference>
<name>A0A5K3FTY0_MESCO</name>
<protein>
    <submittedName>
        <fullName evidence="3">VWFA domain-containing protein</fullName>
    </submittedName>
</protein>
<feature type="transmembrane region" description="Helical" evidence="2">
    <location>
        <begin position="1035"/>
        <end position="1053"/>
    </location>
</feature>
<feature type="region of interest" description="Disordered" evidence="1">
    <location>
        <begin position="51"/>
        <end position="71"/>
    </location>
</feature>
<dbReference type="PANTHER" id="PTHR10166">
    <property type="entry name" value="VOLTAGE-DEPENDENT CALCIUM CHANNEL SUBUNIT ALPHA-2/DELTA-RELATED"/>
    <property type="match status" value="1"/>
</dbReference>
<dbReference type="GO" id="GO:0005891">
    <property type="term" value="C:voltage-gated calcium channel complex"/>
    <property type="evidence" value="ECO:0007669"/>
    <property type="project" value="TreeGrafter"/>
</dbReference>
<sequence>RWNVHSEPNHLPPSDVRPGHFYTINRTTDLGETVGRFYNVWTGGGEANLRPAKTSSSLHTPSSKSQTTSPTASSKLFFSLPYRDLEGRGLVMSISQAFYDEATFLGVMGVDLHVADLFDQVVHFGGNPPSGFVFVVDAETGLSVYHPAALRELLTSFHPHPTPPILPTKSVHDDDVGGGGPIFATPRVADGPPSIGEPILHADVRQLERVPGFGTRVLPRILRGEVNGTAELLVEIDRSKFALIAATGIWSADEGSPVSEVDGSPGHSRGNTVRVKVTYRWRRITDPATQFAVVMRSFEVENSTPSRQLLELTPPFESCYHRLDLFKRDQACLYLRQLATFSYNTVYLPPRTFMRPFEHLTSAGGAETADQVRHMVAYLTDQTSLISNPGLVAAPPGARTAVAVVERIGKFWRQRGGAGGASKFGKHIIRRYVSTDTGIMLMWPGTLMPTNYDATTRLWYLRAVQNAGRLVFTGPYLDDGGAGSIVTISYAIFEGNQSGVHTPGIGRVQAVIAMDVPHRLFDHLLATWLPAWCTPRRPRRGGGKRARNDSKTPGLPISSLGSASTRSSRILLDILRDRGMLVEGNSEGEEEGDAIEAESRDPTKCILMDDRGYLIAHPGLTEPKIAGPLESGHINHREPMVAADLLNHVDFVKKMSCVSHTHRSLQRFYVFNTSHTEVVTNFAHGEDCNRYQLALVPGTNVFFGVIRDVLKHRRRNDKAAPSCRAAFCSCSTKDRRCLSCGRMEQRECECPCECPVSVGVGLVSSSPSSNTTATTSEALPVCVPLNLQAPLLPMPKAATAASWKALASLPDAPPLCQQSGSLSHRVPVASLHEWLLLFNASANESLPKNFDSGGSLVPAWGPVDCGTIGRRVIECVATIGCEFCSLRSDGQALENGGFCAPMDVCFGGVVGAVSPYSSVTTVPLSFFPSAPTSLEENWPFLFPPPPSLLPPGHYRHLPPKTSSSAAQFYHYYYYHHHHHYYHGSSAAAAAAENLYVSPYALARHYFPGSLSSVGEVSDGSMAGWSNSISSPVGPVAGAVMAIFIVVILGVYCLRHQTANRLRPAAPDDALLSAGTTNAAPGLEVGRDGGPEGQGNNSSQSGNGGFGRARSSENPPNDATDNDKPPPAAGAVAITTKATGSSSGGCGGDGRGTSVSGDTDSESELGGRHRSALPAPAEARTTGATTGGAAAIIIEGVGVFVKSNVFLDDDDDDEDDVAEAEEVRSLALAEFVSDPTAVSPYRVTTSTAVSAKRPTLDDTVTTASSSAATTTDNGYVSNERPSSSCAESSSIPDSERQNAVVKGGGVAADAHSPTRDPDYVAGVGGVGGAGSEAWVGTLILGPGMDDVMCAEEMEHQLLLSKKVRLASVVRIVWC</sequence>
<proteinExistence type="predicted"/>